<evidence type="ECO:0000313" key="1">
    <source>
        <dbReference type="EMBL" id="APZ91218.1"/>
    </source>
</evidence>
<accession>A0A1P8WAY6</accession>
<proteinExistence type="predicted"/>
<dbReference type="InterPro" id="IPR035948">
    <property type="entry name" value="YwqG-like_sf"/>
</dbReference>
<reference evidence="1 2" key="1">
    <citation type="journal article" date="2016" name="Front. Microbiol.">
        <title>Fuerstia marisgermanicae gen. nov., sp. nov., an Unusual Member of the Phylum Planctomycetes from the German Wadden Sea.</title>
        <authorList>
            <person name="Kohn T."/>
            <person name="Heuer A."/>
            <person name="Jogler M."/>
            <person name="Vollmers J."/>
            <person name="Boedeker C."/>
            <person name="Bunk B."/>
            <person name="Rast P."/>
            <person name="Borchert D."/>
            <person name="Glockner I."/>
            <person name="Freese H.M."/>
            <person name="Klenk H.P."/>
            <person name="Overmann J."/>
            <person name="Kaster A.K."/>
            <person name="Rohde M."/>
            <person name="Wiegand S."/>
            <person name="Jogler C."/>
        </authorList>
    </citation>
    <scope>NUCLEOTIDE SEQUENCE [LARGE SCALE GENOMIC DNA]</scope>
    <source>
        <strain evidence="1 2">NH11</strain>
    </source>
</reference>
<sequence length="288" mass="32030">MITLTSGKVHDEIDFAAIQRTYDDAMPAEGLRGQNISGPYDLYSVETLRDRHGLRRPHGTPTDAFVFAEGEPSKRQVTKIGGLPYWPAAKPWPTNADGSPMWFMAQINFCDSLDLVPELPGDILLILTEDEAGWCYDDCKSMHFIWENVTDQELISQQKFPEFDYEYTHFDGYGVIYRTADYPEASAAAEELDVRDNYCIAVLPAVKIGGVPDHLYRGCVSGGVYIAQLASVNAVPEIRYPWANRETPYDGGFGETSAGNYSMMIGDMGSLHLFLKPDGTITCSSETH</sequence>
<evidence type="ECO:0000313" key="2">
    <source>
        <dbReference type="Proteomes" id="UP000187735"/>
    </source>
</evidence>
<dbReference type="RefSeq" id="WP_077023014.1">
    <property type="nucleotide sequence ID" value="NZ_CP017641.1"/>
</dbReference>
<dbReference type="OrthoDB" id="278178at2"/>
<dbReference type="Proteomes" id="UP000187735">
    <property type="component" value="Chromosome"/>
</dbReference>
<organism evidence="1 2">
    <name type="scientific">Fuerstiella marisgermanici</name>
    <dbReference type="NCBI Taxonomy" id="1891926"/>
    <lineage>
        <taxon>Bacteria</taxon>
        <taxon>Pseudomonadati</taxon>
        <taxon>Planctomycetota</taxon>
        <taxon>Planctomycetia</taxon>
        <taxon>Planctomycetales</taxon>
        <taxon>Planctomycetaceae</taxon>
        <taxon>Fuerstiella</taxon>
    </lineage>
</organism>
<protein>
    <submittedName>
        <fullName evidence="1">Uncharacterized protein</fullName>
    </submittedName>
</protein>
<dbReference type="Pfam" id="PF09234">
    <property type="entry name" value="DUF1963"/>
    <property type="match status" value="1"/>
</dbReference>
<gene>
    <name evidence="1" type="ORF">Fuma_00804</name>
</gene>
<dbReference type="InterPro" id="IPR015315">
    <property type="entry name" value="DUF1963"/>
</dbReference>
<dbReference type="SUPFAM" id="SSF103032">
    <property type="entry name" value="Hypothetical protein YwqG"/>
    <property type="match status" value="1"/>
</dbReference>
<dbReference type="AlphaFoldDB" id="A0A1P8WAY6"/>
<dbReference type="KEGG" id="fmr:Fuma_00804"/>
<name>A0A1P8WAY6_9PLAN</name>
<dbReference type="EMBL" id="CP017641">
    <property type="protein sequence ID" value="APZ91218.1"/>
    <property type="molecule type" value="Genomic_DNA"/>
</dbReference>
<dbReference type="STRING" id="1891926.Fuma_00804"/>
<dbReference type="Gene3D" id="2.30.320.10">
    <property type="entry name" value="YwqG-like"/>
    <property type="match status" value="1"/>
</dbReference>
<keyword evidence="2" id="KW-1185">Reference proteome</keyword>